<protein>
    <recommendedName>
        <fullName evidence="7">Lipopolysaccharide assembly protein A domain-containing protein</fullName>
    </recommendedName>
</protein>
<organism evidence="8 9">
    <name type="scientific">Eikenella longinqua</name>
    <dbReference type="NCBI Taxonomy" id="1795827"/>
    <lineage>
        <taxon>Bacteria</taxon>
        <taxon>Pseudomonadati</taxon>
        <taxon>Pseudomonadota</taxon>
        <taxon>Betaproteobacteria</taxon>
        <taxon>Neisseriales</taxon>
        <taxon>Neisseriaceae</taxon>
        <taxon>Eikenella</taxon>
    </lineage>
</organism>
<dbReference type="OrthoDB" id="8606682at2"/>
<feature type="transmembrane region" description="Helical" evidence="6">
    <location>
        <begin position="39"/>
        <end position="65"/>
    </location>
</feature>
<keyword evidence="3 6" id="KW-1133">Transmembrane helix</keyword>
<dbReference type="InterPro" id="IPR010445">
    <property type="entry name" value="LapA_dom"/>
</dbReference>
<proteinExistence type="predicted"/>
<dbReference type="Pfam" id="PF06305">
    <property type="entry name" value="LapA_dom"/>
    <property type="match status" value="1"/>
</dbReference>
<evidence type="ECO:0000256" key="1">
    <source>
        <dbReference type="ARBA" id="ARBA00022475"/>
    </source>
</evidence>
<keyword evidence="2 6" id="KW-0812">Transmembrane</keyword>
<dbReference type="AlphaFoldDB" id="A0A1A9RXV4"/>
<dbReference type="EMBL" id="LXSL01000018">
    <property type="protein sequence ID" value="OAM28357.1"/>
    <property type="molecule type" value="Genomic_DNA"/>
</dbReference>
<name>A0A1A9RXV4_9NEIS</name>
<evidence type="ECO:0000313" key="8">
    <source>
        <dbReference type="EMBL" id="OAM28357.1"/>
    </source>
</evidence>
<evidence type="ECO:0000259" key="7">
    <source>
        <dbReference type="Pfam" id="PF06305"/>
    </source>
</evidence>
<keyword evidence="1" id="KW-1003">Cell membrane</keyword>
<dbReference type="Proteomes" id="UP000077885">
    <property type="component" value="Unassembled WGS sequence"/>
</dbReference>
<evidence type="ECO:0000256" key="4">
    <source>
        <dbReference type="ARBA" id="ARBA00023136"/>
    </source>
</evidence>
<keyword evidence="9" id="KW-1185">Reference proteome</keyword>
<evidence type="ECO:0000256" key="5">
    <source>
        <dbReference type="SAM" id="MobiDB-lite"/>
    </source>
</evidence>
<gene>
    <name evidence="8" type="ORF">A7P95_05185</name>
</gene>
<accession>A0A1A9RXV4</accession>
<comment type="caution">
    <text evidence="8">The sequence shown here is derived from an EMBL/GenBank/DDBJ whole genome shotgun (WGS) entry which is preliminary data.</text>
</comment>
<sequence>MKLISLIVKLLLLAVFIVLAAFNTKLVGFSYLPGSEINLPLIVLLLIFFIVGAVFGVFSMFGRLLSLRHENNRLRNEVRKNARIAQEGLQTPVPVDAEQPVPAAAPVKE</sequence>
<feature type="region of interest" description="Disordered" evidence="5">
    <location>
        <begin position="89"/>
        <end position="109"/>
    </location>
</feature>
<evidence type="ECO:0000313" key="9">
    <source>
        <dbReference type="Proteomes" id="UP000077885"/>
    </source>
</evidence>
<dbReference type="STRING" id="1795827.A7P95_05185"/>
<evidence type="ECO:0000256" key="3">
    <source>
        <dbReference type="ARBA" id="ARBA00022989"/>
    </source>
</evidence>
<reference evidence="9" key="1">
    <citation type="submission" date="2016-05" db="EMBL/GenBank/DDBJ databases">
        <title>Draft genome of Corynebacterium afermentans subsp. afermentans LCDC 88199T.</title>
        <authorList>
            <person name="Bernier A.-M."/>
            <person name="Bernard K."/>
        </authorList>
    </citation>
    <scope>NUCLEOTIDE SEQUENCE [LARGE SCALE GENOMIC DNA]</scope>
    <source>
        <strain evidence="9">NML02-A-017</strain>
    </source>
</reference>
<dbReference type="RefSeq" id="WP_067592231.1">
    <property type="nucleotide sequence ID" value="NZ_LXSL01000018.1"/>
</dbReference>
<evidence type="ECO:0000256" key="6">
    <source>
        <dbReference type="SAM" id="Phobius"/>
    </source>
</evidence>
<feature type="domain" description="Lipopolysaccharide assembly protein A" evidence="7">
    <location>
        <begin position="23"/>
        <end position="80"/>
    </location>
</feature>
<keyword evidence="4 6" id="KW-0472">Membrane</keyword>
<evidence type="ECO:0000256" key="2">
    <source>
        <dbReference type="ARBA" id="ARBA00022692"/>
    </source>
</evidence>
<dbReference type="GO" id="GO:0005886">
    <property type="term" value="C:plasma membrane"/>
    <property type="evidence" value="ECO:0007669"/>
    <property type="project" value="InterPro"/>
</dbReference>